<proteinExistence type="predicted"/>
<dbReference type="Proteomes" id="UP000267606">
    <property type="component" value="Unassembled WGS sequence"/>
</dbReference>
<organism evidence="4">
    <name type="scientific">Onchocerca flexuosa</name>
    <dbReference type="NCBI Taxonomy" id="387005"/>
    <lineage>
        <taxon>Eukaryota</taxon>
        <taxon>Metazoa</taxon>
        <taxon>Ecdysozoa</taxon>
        <taxon>Nematoda</taxon>
        <taxon>Chromadorea</taxon>
        <taxon>Rhabditida</taxon>
        <taxon>Spirurina</taxon>
        <taxon>Spiruromorpha</taxon>
        <taxon>Filarioidea</taxon>
        <taxon>Onchocercidae</taxon>
        <taxon>Onchocerca</taxon>
    </lineage>
</organism>
<keyword evidence="3" id="KW-1185">Reference proteome</keyword>
<evidence type="ECO:0000256" key="1">
    <source>
        <dbReference type="SAM" id="MobiDB-lite"/>
    </source>
</evidence>
<gene>
    <name evidence="2" type="ORF">OFLC_LOCUS15443</name>
</gene>
<evidence type="ECO:0000313" key="4">
    <source>
        <dbReference type="WBParaSite" id="OFLC_0001545401-mRNA-1"/>
    </source>
</evidence>
<dbReference type="AlphaFoldDB" id="A0A183I6T1"/>
<feature type="region of interest" description="Disordered" evidence="1">
    <location>
        <begin position="143"/>
        <end position="187"/>
    </location>
</feature>
<name>A0A183I6T1_9BILA</name>
<feature type="compositionally biased region" description="Acidic residues" evidence="1">
    <location>
        <begin position="146"/>
        <end position="187"/>
    </location>
</feature>
<reference evidence="4" key="1">
    <citation type="submission" date="2016-06" db="UniProtKB">
        <authorList>
            <consortium name="WormBaseParasite"/>
        </authorList>
    </citation>
    <scope>IDENTIFICATION</scope>
</reference>
<protein>
    <submittedName>
        <fullName evidence="4">Iwr1 domain-containing protein</fullName>
    </submittedName>
</protein>
<dbReference type="EMBL" id="UZAJ01042155">
    <property type="protein sequence ID" value="VDP21903.1"/>
    <property type="molecule type" value="Genomic_DNA"/>
</dbReference>
<accession>A0A183I6T1</accession>
<dbReference type="WBParaSite" id="OFLC_0001545401-mRNA-1">
    <property type="protein sequence ID" value="OFLC_0001545401-mRNA-1"/>
    <property type="gene ID" value="OFLC_0001545401"/>
</dbReference>
<evidence type="ECO:0000313" key="2">
    <source>
        <dbReference type="EMBL" id="VDP21903.1"/>
    </source>
</evidence>
<sequence length="211" mass="24307">DFYPVLLSERQKHFISSITDYENDFNEQFIVEAPTRNTDKRGRVSEIMAVPAPIFTTSVSYDGMDDWDSTQEISIESLSDYEDIDDFSDEVVWKQMKYRPSSSSFGIYFSPVSSPTDDYGSMQYQDSIDVGFTMKLVQKAALKGADDDESSSEYYDDSECDEEEIYTNDEDDDEYTEDEDEEMNEISDDLCRTENISTELLESAIDSVRIR</sequence>
<evidence type="ECO:0000313" key="3">
    <source>
        <dbReference type="Proteomes" id="UP000267606"/>
    </source>
</evidence>
<dbReference type="STRING" id="387005.A0A183I6T1"/>
<reference evidence="2 3" key="2">
    <citation type="submission" date="2018-11" db="EMBL/GenBank/DDBJ databases">
        <authorList>
            <consortium name="Pathogen Informatics"/>
        </authorList>
    </citation>
    <scope>NUCLEOTIDE SEQUENCE [LARGE SCALE GENOMIC DNA]</scope>
</reference>